<organism evidence="8 9">
    <name type="scientific">Microbulbifer spongiae</name>
    <dbReference type="NCBI Taxonomy" id="2944933"/>
    <lineage>
        <taxon>Bacteria</taxon>
        <taxon>Pseudomonadati</taxon>
        <taxon>Pseudomonadota</taxon>
        <taxon>Gammaproteobacteria</taxon>
        <taxon>Cellvibrionales</taxon>
        <taxon>Microbulbiferaceae</taxon>
        <taxon>Microbulbifer</taxon>
    </lineage>
</organism>
<dbReference type="InterPro" id="IPR004797">
    <property type="entry name" value="Competence_ComEC/Rec2"/>
</dbReference>
<dbReference type="PANTHER" id="PTHR30619">
    <property type="entry name" value="DNA INTERNALIZATION/COMPETENCE PROTEIN COMEC/REC2"/>
    <property type="match status" value="1"/>
</dbReference>
<feature type="transmembrane region" description="Helical" evidence="6">
    <location>
        <begin position="520"/>
        <end position="538"/>
    </location>
</feature>
<feature type="transmembrane region" description="Helical" evidence="6">
    <location>
        <begin position="371"/>
        <end position="389"/>
    </location>
</feature>
<reference evidence="8 9" key="1">
    <citation type="submission" date="2022-05" db="EMBL/GenBank/DDBJ databases">
        <title>Microbulbifer sp. nov., isolated from sponge.</title>
        <authorList>
            <person name="Gao L."/>
        </authorList>
    </citation>
    <scope>NUCLEOTIDE SEQUENCE [LARGE SCALE GENOMIC DNA]</scope>
    <source>
        <strain evidence="8 9">MI-G</strain>
    </source>
</reference>
<dbReference type="InterPro" id="IPR052159">
    <property type="entry name" value="Competence_DNA_uptake"/>
</dbReference>
<proteinExistence type="predicted"/>
<feature type="transmembrane region" description="Helical" evidence="6">
    <location>
        <begin position="348"/>
        <end position="365"/>
    </location>
</feature>
<keyword evidence="2" id="KW-1003">Cell membrane</keyword>
<accession>A0ABY9EFQ4</accession>
<dbReference type="Pfam" id="PF03772">
    <property type="entry name" value="Competence"/>
    <property type="match status" value="1"/>
</dbReference>
<keyword evidence="3 6" id="KW-0812">Transmembrane</keyword>
<keyword evidence="9" id="KW-1185">Reference proteome</keyword>
<feature type="transmembrane region" description="Helical" evidence="6">
    <location>
        <begin position="430"/>
        <end position="453"/>
    </location>
</feature>
<evidence type="ECO:0000256" key="3">
    <source>
        <dbReference type="ARBA" id="ARBA00022692"/>
    </source>
</evidence>
<sequence length="840" mass="90833">MPYLWRVSGEKQLWGPTLLLWLFSLSIIGLGCLPELPETGLLLGAYVALALVLLIWPRYRPALILLAASLAGAGWGLWSNQKALQQRLPIERHGSDHLLRVQIVSLPEIRSSTGDQWGGSVAGSVRFQAVVLGTPADTGRSPVAAGSLLYLTWYRVDADTLPRLRGDSRWLLPVRLMRPRGSVNPHSFDFEQWLLQRGIYATGYVRPGDATPLWLGRGTGIASLRGVLRDRLHALPVGRTALISALLLGDRSGLVQADRDLLKRTGTAHLLAISGLHVGMVAGFLLLFGHGIARGVGILTGTTPAVLPVVLALAGTLIYTLLAGAPLSAQRALVMTWVLLLGWHWRRRIGAGIAFALALALVLALQPLAFYAVGFWLSFSAVAALLLGFRGRLALGPVPVSTAQVSEAEAYPAMQPLWLTHILQLLRSQWLVALGLILPSAVFFSGFSAGGMLFNLVAIPWLGVLILPVLMLGALLMETALGLLCFRFAGWQLDLLIRCLETVDRLLPSWQTLAAPHDPVLLAVAALGVLVLLLPRGWPGRKLGWLFLLPLLQPLLPLSMPERQGFHFTALDVGQGLALVFYSSQAHVVYDAGPLSSTGWNAGSAIVVPHLAAARATTLDALIVSHGDRDHAGGVQGVLKTFLPERLFAPGRLVFKLAGNSSVPTEPCVAGRSVSIGDITIDWLWPQGEALSGTENDHSCVALVQWREVRLLLTGDISSAVESHLQQRYPDFPPVDLLVAPHHGSRTSSSTSLLVWSKPKRVVFSAGFRHHFGHPHAEVVERYRTMGTQIFNTAQSGAVAFTWREGIGQPQVNLARSAARFWYAGHSDGTGHGRGLSRRE</sequence>
<dbReference type="PANTHER" id="PTHR30619:SF1">
    <property type="entry name" value="RECOMBINATION PROTEIN 2"/>
    <property type="match status" value="1"/>
</dbReference>
<dbReference type="SUPFAM" id="SSF56281">
    <property type="entry name" value="Metallo-hydrolase/oxidoreductase"/>
    <property type="match status" value="1"/>
</dbReference>
<feature type="transmembrane region" description="Helical" evidence="6">
    <location>
        <begin position="62"/>
        <end position="78"/>
    </location>
</feature>
<dbReference type="InterPro" id="IPR036866">
    <property type="entry name" value="RibonucZ/Hydroxyglut_hydro"/>
</dbReference>
<feature type="transmembrane region" description="Helical" evidence="6">
    <location>
        <begin position="12"/>
        <end position="33"/>
    </location>
</feature>
<dbReference type="SMART" id="SM00849">
    <property type="entry name" value="Lactamase_B"/>
    <property type="match status" value="1"/>
</dbReference>
<dbReference type="CDD" id="cd07731">
    <property type="entry name" value="ComA-like_MBL-fold"/>
    <property type="match status" value="1"/>
</dbReference>
<feature type="transmembrane region" description="Helical" evidence="6">
    <location>
        <begin position="270"/>
        <end position="293"/>
    </location>
</feature>
<dbReference type="InterPro" id="IPR035681">
    <property type="entry name" value="ComA-like_MBL"/>
</dbReference>
<evidence type="ECO:0000256" key="1">
    <source>
        <dbReference type="ARBA" id="ARBA00004651"/>
    </source>
</evidence>
<dbReference type="Gene3D" id="3.60.15.10">
    <property type="entry name" value="Ribonuclease Z/Hydroxyacylglutathione hydrolase-like"/>
    <property type="match status" value="1"/>
</dbReference>
<evidence type="ECO:0000256" key="6">
    <source>
        <dbReference type="SAM" id="Phobius"/>
    </source>
</evidence>
<feature type="domain" description="Metallo-beta-lactamase" evidence="7">
    <location>
        <begin position="575"/>
        <end position="767"/>
    </location>
</feature>
<dbReference type="RefSeq" id="WP_301418524.1">
    <property type="nucleotide sequence ID" value="NZ_CP098023.1"/>
</dbReference>
<dbReference type="Pfam" id="PF13567">
    <property type="entry name" value="DUF4131"/>
    <property type="match status" value="1"/>
</dbReference>
<feature type="transmembrane region" description="Helical" evidence="6">
    <location>
        <begin position="40"/>
        <end position="56"/>
    </location>
</feature>
<dbReference type="EMBL" id="CP098023">
    <property type="protein sequence ID" value="WKD51340.1"/>
    <property type="molecule type" value="Genomic_DNA"/>
</dbReference>
<keyword evidence="4 6" id="KW-1133">Transmembrane helix</keyword>
<evidence type="ECO:0000313" key="8">
    <source>
        <dbReference type="EMBL" id="WKD51340.1"/>
    </source>
</evidence>
<evidence type="ECO:0000256" key="2">
    <source>
        <dbReference type="ARBA" id="ARBA00022475"/>
    </source>
</evidence>
<dbReference type="InterPro" id="IPR025405">
    <property type="entry name" value="DUF4131"/>
</dbReference>
<dbReference type="NCBIfam" id="TIGR00360">
    <property type="entry name" value="ComEC_N-term"/>
    <property type="match status" value="1"/>
</dbReference>
<dbReference type="Pfam" id="PF00753">
    <property type="entry name" value="Lactamase_B"/>
    <property type="match status" value="1"/>
</dbReference>
<dbReference type="InterPro" id="IPR004477">
    <property type="entry name" value="ComEC_N"/>
</dbReference>
<keyword evidence="5 6" id="KW-0472">Membrane</keyword>
<dbReference type="PROSITE" id="PS51257">
    <property type="entry name" value="PROKAR_LIPOPROTEIN"/>
    <property type="match status" value="1"/>
</dbReference>
<evidence type="ECO:0000256" key="5">
    <source>
        <dbReference type="ARBA" id="ARBA00023136"/>
    </source>
</evidence>
<evidence type="ECO:0000256" key="4">
    <source>
        <dbReference type="ARBA" id="ARBA00022989"/>
    </source>
</evidence>
<evidence type="ECO:0000259" key="7">
    <source>
        <dbReference type="SMART" id="SM00849"/>
    </source>
</evidence>
<evidence type="ECO:0000313" key="9">
    <source>
        <dbReference type="Proteomes" id="UP001321520"/>
    </source>
</evidence>
<feature type="transmembrane region" description="Helical" evidence="6">
    <location>
        <begin position="459"/>
        <end position="486"/>
    </location>
</feature>
<name>A0ABY9EFQ4_9GAMM</name>
<dbReference type="Proteomes" id="UP001321520">
    <property type="component" value="Chromosome"/>
</dbReference>
<comment type="subcellular location">
    <subcellularLocation>
        <location evidence="1">Cell membrane</location>
        <topology evidence="1">Multi-pass membrane protein</topology>
    </subcellularLocation>
</comment>
<protein>
    <submittedName>
        <fullName evidence="8">DNA internalization-related competence protein ComEC/Rec2</fullName>
    </submittedName>
</protein>
<dbReference type="InterPro" id="IPR001279">
    <property type="entry name" value="Metallo-B-lactamas"/>
</dbReference>
<dbReference type="NCBIfam" id="TIGR00361">
    <property type="entry name" value="ComEC_Rec2"/>
    <property type="match status" value="1"/>
</dbReference>
<gene>
    <name evidence="8" type="ORF">M8T91_07950</name>
</gene>
<feature type="transmembrane region" description="Helical" evidence="6">
    <location>
        <begin position="305"/>
        <end position="327"/>
    </location>
</feature>